<dbReference type="Pfam" id="PF02737">
    <property type="entry name" value="3HCDH_N"/>
    <property type="match status" value="1"/>
</dbReference>
<evidence type="ECO:0000256" key="5">
    <source>
        <dbReference type="ARBA" id="ARBA00022832"/>
    </source>
</evidence>
<dbReference type="PROSITE" id="PS00166">
    <property type="entry name" value="ENOYL_COA_HYDRATASE"/>
    <property type="match status" value="1"/>
</dbReference>
<feature type="domain" description="3-hydroxyacyl-CoA dehydrogenase NAD binding" evidence="15">
    <location>
        <begin position="321"/>
        <end position="499"/>
    </location>
</feature>
<evidence type="ECO:0000256" key="1">
    <source>
        <dbReference type="ARBA" id="ARBA00005005"/>
    </source>
</evidence>
<feature type="domain" description="3-hydroxyacyl-CoA dehydrogenase C-terminal" evidence="14">
    <location>
        <begin position="636"/>
        <end position="720"/>
    </location>
</feature>
<evidence type="ECO:0000256" key="12">
    <source>
        <dbReference type="ARBA" id="ARBA00049556"/>
    </source>
</evidence>
<evidence type="ECO:0000259" key="15">
    <source>
        <dbReference type="Pfam" id="PF02737"/>
    </source>
</evidence>
<evidence type="ECO:0000256" key="11">
    <source>
        <dbReference type="ARBA" id="ARBA00023268"/>
    </source>
</evidence>
<dbReference type="InterPro" id="IPR008927">
    <property type="entry name" value="6-PGluconate_DH-like_C_sf"/>
</dbReference>
<dbReference type="PROSITE" id="PS00067">
    <property type="entry name" value="3HCDH"/>
    <property type="match status" value="1"/>
</dbReference>
<comment type="catalytic activity">
    <reaction evidence="12">
        <text>a (3S)-3-hydroxyacyl-CoA + NAD(+) = a 3-oxoacyl-CoA + NADH + H(+)</text>
        <dbReference type="Rhea" id="RHEA:22432"/>
        <dbReference type="ChEBI" id="CHEBI:15378"/>
        <dbReference type="ChEBI" id="CHEBI:57318"/>
        <dbReference type="ChEBI" id="CHEBI:57540"/>
        <dbReference type="ChEBI" id="CHEBI:57945"/>
        <dbReference type="ChEBI" id="CHEBI:90726"/>
        <dbReference type="EC" id="1.1.1.35"/>
    </reaction>
</comment>
<evidence type="ECO:0000256" key="2">
    <source>
        <dbReference type="ARBA" id="ARBA00007005"/>
    </source>
</evidence>
<evidence type="ECO:0000256" key="8">
    <source>
        <dbReference type="ARBA" id="ARBA00023027"/>
    </source>
</evidence>
<evidence type="ECO:0000256" key="10">
    <source>
        <dbReference type="ARBA" id="ARBA00023239"/>
    </source>
</evidence>
<dbReference type="GO" id="GO:0016509">
    <property type="term" value="F:long-chain (3S)-3-hydroxyacyl-CoA dehydrogenase (NAD+) activity"/>
    <property type="evidence" value="ECO:0007669"/>
    <property type="project" value="TreeGrafter"/>
</dbReference>
<comment type="similarity">
    <text evidence="2">In the central section; belongs to the 3-hydroxyacyl-CoA dehydrogenase family.</text>
</comment>
<accession>A0A5C6E7W4</accession>
<proteinExistence type="inferred from homology"/>
<keyword evidence="11" id="KW-0511">Multifunctional enzyme</keyword>
<dbReference type="InterPro" id="IPR006176">
    <property type="entry name" value="3-OHacyl-CoA_DH_NAD-bd"/>
</dbReference>
<dbReference type="GO" id="GO:0070403">
    <property type="term" value="F:NAD+ binding"/>
    <property type="evidence" value="ECO:0007669"/>
    <property type="project" value="InterPro"/>
</dbReference>
<evidence type="ECO:0000256" key="7">
    <source>
        <dbReference type="ARBA" id="ARBA00023002"/>
    </source>
</evidence>
<evidence type="ECO:0000313" key="17">
    <source>
        <dbReference type="Proteomes" id="UP000315471"/>
    </source>
</evidence>
<dbReference type="Gene3D" id="1.10.1040.50">
    <property type="match status" value="1"/>
</dbReference>
<dbReference type="GO" id="GO:0004300">
    <property type="term" value="F:enoyl-CoA hydratase activity"/>
    <property type="evidence" value="ECO:0007669"/>
    <property type="project" value="UniProtKB-EC"/>
</dbReference>
<dbReference type="Proteomes" id="UP000315471">
    <property type="component" value="Unassembled WGS sequence"/>
</dbReference>
<sequence length="725" mass="79283">MNSKTYDAFTLQTDARGVTTVMLDVPDRPLNVLDASVMHELNDLVRDLHDSSSTAVVFTSSKESGFLAGADINAITKIASPIEAAQLIDGGQHLFDAIDWLPMPTIAVIHGPCLGGGLEWALACDYRIARDNSSTKIGLPEIKLGLIPGWGGTQRLPKRIGIRRALSMILQGSFLSASEAVKIGLIDRAIEPDCWDSGVSAFVDDVLECPKRARQISWPARLLRSIENSRIGRHLVLNAVRSRTRSKAEHYPAIDAAIRSVRAGFGLRPQGFMMERNEFIDLLATPTCRRLIDLFFAREAARSLRTWTGKPAVAYEKPIRKVGVIGAGAMGAGIGQLAGYRGFEVVIQEVNEEAAGAGRARVKSLIDKLAKRKGFREAERDKLLGQVRVVTDDDWLANADLVIEAVVERIDVKQQVFRALDRLTAPETILATNTSSLSVSEMAAATHRGHLVGGLHFFNPVHKMELVEVVRGKQTDDATIARLVGFTRALGKTPIVTSDSTGFLVNRVLFPYLGEAVLMIAEGYTAMELDRQVRRFGMPMGPCELIDQVGLDVALHVAKSLDGVLQGLSGVAKFLSRMVETGKLGKKSGAGFYRYKNGMKRGPAMLSRAFPKPLDRHDDRQSAAKFIKDGLTPIQRRLIYPMLVEAIRVKQEKVVQNDWAIDLAMVLGTGFAPHRGGPLQVINAIGQTTVLANLKLMQSIYGPRFSSPSLLDEMAKHNQLFQGVS</sequence>
<dbReference type="InterPro" id="IPR018376">
    <property type="entry name" value="Enoyl-CoA_hyd/isom_CS"/>
</dbReference>
<evidence type="ECO:0000256" key="6">
    <source>
        <dbReference type="ARBA" id="ARBA00022963"/>
    </source>
</evidence>
<dbReference type="InterPro" id="IPR050136">
    <property type="entry name" value="FA_oxidation_alpha_subunit"/>
</dbReference>
<dbReference type="RefSeq" id="WP_146598846.1">
    <property type="nucleotide sequence ID" value="NZ_SJPY01000002.1"/>
</dbReference>
<dbReference type="InterPro" id="IPR006180">
    <property type="entry name" value="3-OHacyl-CoA_DH_CS"/>
</dbReference>
<comment type="pathway">
    <text evidence="1">Lipid metabolism; fatty acid beta-oxidation.</text>
</comment>
<dbReference type="UniPathway" id="UPA00659"/>
<organism evidence="16 17">
    <name type="scientific">Novipirellula aureliae</name>
    <dbReference type="NCBI Taxonomy" id="2527966"/>
    <lineage>
        <taxon>Bacteria</taxon>
        <taxon>Pseudomonadati</taxon>
        <taxon>Planctomycetota</taxon>
        <taxon>Planctomycetia</taxon>
        <taxon>Pirellulales</taxon>
        <taxon>Pirellulaceae</taxon>
        <taxon>Novipirellula</taxon>
    </lineage>
</organism>
<evidence type="ECO:0000313" key="16">
    <source>
        <dbReference type="EMBL" id="TWU43771.1"/>
    </source>
</evidence>
<dbReference type="AlphaFoldDB" id="A0A5C6E7W4"/>
<reference evidence="16 17" key="1">
    <citation type="submission" date="2019-02" db="EMBL/GenBank/DDBJ databases">
        <title>Deep-cultivation of Planctomycetes and their phenomic and genomic characterization uncovers novel biology.</title>
        <authorList>
            <person name="Wiegand S."/>
            <person name="Jogler M."/>
            <person name="Boedeker C."/>
            <person name="Pinto D."/>
            <person name="Vollmers J."/>
            <person name="Rivas-Marin E."/>
            <person name="Kohn T."/>
            <person name="Peeters S.H."/>
            <person name="Heuer A."/>
            <person name="Rast P."/>
            <person name="Oberbeckmann S."/>
            <person name="Bunk B."/>
            <person name="Jeske O."/>
            <person name="Meyerdierks A."/>
            <person name="Storesund J.E."/>
            <person name="Kallscheuer N."/>
            <person name="Luecker S."/>
            <person name="Lage O.M."/>
            <person name="Pohl T."/>
            <person name="Merkel B.J."/>
            <person name="Hornburger P."/>
            <person name="Mueller R.-W."/>
            <person name="Bruemmer F."/>
            <person name="Labrenz M."/>
            <person name="Spormann A.M."/>
            <person name="Op Den Camp H."/>
            <person name="Overmann J."/>
            <person name="Amann R."/>
            <person name="Jetten M.S.M."/>
            <person name="Mascher T."/>
            <person name="Medema M.H."/>
            <person name="Devos D.P."/>
            <person name="Kaster A.-K."/>
            <person name="Ovreas L."/>
            <person name="Rohde M."/>
            <person name="Galperin M.Y."/>
            <person name="Jogler C."/>
        </authorList>
    </citation>
    <scope>NUCLEOTIDE SEQUENCE [LARGE SCALE GENOMIC DNA]</scope>
    <source>
        <strain evidence="16 17">Q31b</strain>
    </source>
</reference>
<dbReference type="SUPFAM" id="SSF51735">
    <property type="entry name" value="NAD(P)-binding Rossmann-fold domains"/>
    <property type="match status" value="1"/>
</dbReference>
<comment type="caution">
    <text evidence="16">The sequence shown here is derived from an EMBL/GenBank/DDBJ whole genome shotgun (WGS) entry which is preliminary data.</text>
</comment>
<keyword evidence="17" id="KW-1185">Reference proteome</keyword>
<evidence type="ECO:0000256" key="13">
    <source>
        <dbReference type="RuleBase" id="RU003707"/>
    </source>
</evidence>
<dbReference type="Gene3D" id="3.90.226.10">
    <property type="entry name" value="2-enoyl-CoA Hydratase, Chain A, domain 1"/>
    <property type="match status" value="1"/>
</dbReference>
<dbReference type="InterPro" id="IPR036291">
    <property type="entry name" value="NAD(P)-bd_dom_sf"/>
</dbReference>
<dbReference type="OrthoDB" id="9771883at2"/>
<keyword evidence="10" id="KW-0456">Lyase</keyword>
<comment type="similarity">
    <text evidence="3">In the N-terminal section; belongs to the enoyl-CoA hydratase/isomerase family.</text>
</comment>
<dbReference type="InterPro" id="IPR001753">
    <property type="entry name" value="Enoyl-CoA_hydra/iso"/>
</dbReference>
<evidence type="ECO:0000256" key="4">
    <source>
        <dbReference type="ARBA" id="ARBA00012076"/>
    </source>
</evidence>
<feature type="domain" description="3-hydroxyacyl-CoA dehydrogenase C-terminal" evidence="14">
    <location>
        <begin position="502"/>
        <end position="595"/>
    </location>
</feature>
<dbReference type="SUPFAM" id="SSF48179">
    <property type="entry name" value="6-phosphogluconate dehydrogenase C-terminal domain-like"/>
    <property type="match status" value="2"/>
</dbReference>
<dbReference type="GO" id="GO:0006635">
    <property type="term" value="P:fatty acid beta-oxidation"/>
    <property type="evidence" value="ECO:0007669"/>
    <property type="project" value="UniProtKB-UniPathway"/>
</dbReference>
<gene>
    <name evidence="16" type="primary">fadJ_1</name>
    <name evidence="16" type="ORF">Q31b_13030</name>
</gene>
<evidence type="ECO:0000259" key="14">
    <source>
        <dbReference type="Pfam" id="PF00725"/>
    </source>
</evidence>
<dbReference type="EMBL" id="SJPY01000002">
    <property type="protein sequence ID" value="TWU43771.1"/>
    <property type="molecule type" value="Genomic_DNA"/>
</dbReference>
<keyword evidence="9" id="KW-0443">Lipid metabolism</keyword>
<name>A0A5C6E7W4_9BACT</name>
<dbReference type="InterPro" id="IPR006108">
    <property type="entry name" value="3HC_DH_C"/>
</dbReference>
<dbReference type="Gene3D" id="3.40.50.720">
    <property type="entry name" value="NAD(P)-binding Rossmann-like Domain"/>
    <property type="match status" value="1"/>
</dbReference>
<dbReference type="PANTHER" id="PTHR43612:SF3">
    <property type="entry name" value="TRIFUNCTIONAL ENZYME SUBUNIT ALPHA, MITOCHONDRIAL"/>
    <property type="match status" value="1"/>
</dbReference>
<dbReference type="InterPro" id="IPR029045">
    <property type="entry name" value="ClpP/crotonase-like_dom_sf"/>
</dbReference>
<keyword evidence="8" id="KW-0520">NAD</keyword>
<dbReference type="PANTHER" id="PTHR43612">
    <property type="entry name" value="TRIFUNCTIONAL ENZYME SUBUNIT ALPHA"/>
    <property type="match status" value="1"/>
</dbReference>
<dbReference type="Pfam" id="PF00378">
    <property type="entry name" value="ECH_1"/>
    <property type="match status" value="1"/>
</dbReference>
<keyword evidence="7" id="KW-0560">Oxidoreductase</keyword>
<dbReference type="Pfam" id="PF00725">
    <property type="entry name" value="3HCDH"/>
    <property type="match status" value="2"/>
</dbReference>
<dbReference type="CDD" id="cd06558">
    <property type="entry name" value="crotonase-like"/>
    <property type="match status" value="1"/>
</dbReference>
<comment type="similarity">
    <text evidence="13">Belongs to the enoyl-CoA hydratase/isomerase family.</text>
</comment>
<protein>
    <recommendedName>
        <fullName evidence="4">enoyl-CoA hydratase</fullName>
        <ecNumber evidence="4">4.2.1.17</ecNumber>
    </recommendedName>
</protein>
<dbReference type="FunFam" id="3.40.50.720:FF:000009">
    <property type="entry name" value="Fatty oxidation complex, alpha subunit"/>
    <property type="match status" value="1"/>
</dbReference>
<dbReference type="EC" id="4.2.1.17" evidence="4"/>
<keyword evidence="5" id="KW-0276">Fatty acid metabolism</keyword>
<evidence type="ECO:0000256" key="3">
    <source>
        <dbReference type="ARBA" id="ARBA00008750"/>
    </source>
</evidence>
<dbReference type="SUPFAM" id="SSF52096">
    <property type="entry name" value="ClpP/crotonase"/>
    <property type="match status" value="1"/>
</dbReference>
<keyword evidence="6" id="KW-0442">Lipid degradation</keyword>
<evidence type="ECO:0000256" key="9">
    <source>
        <dbReference type="ARBA" id="ARBA00023098"/>
    </source>
</evidence>